<evidence type="ECO:0000313" key="2">
    <source>
        <dbReference type="EMBL" id="GFU15670.1"/>
    </source>
</evidence>
<evidence type="ECO:0000256" key="1">
    <source>
        <dbReference type="SAM" id="MobiDB-lite"/>
    </source>
</evidence>
<gene>
    <name evidence="2" type="ORF">NPIL_176751</name>
</gene>
<keyword evidence="3" id="KW-1185">Reference proteome</keyword>
<name>A0A8X6QF26_NEPPI</name>
<proteinExistence type="predicted"/>
<protein>
    <submittedName>
        <fullName evidence="2">Uncharacterized protein</fullName>
    </submittedName>
</protein>
<organism evidence="2 3">
    <name type="scientific">Nephila pilipes</name>
    <name type="common">Giant wood spider</name>
    <name type="synonym">Nephila maculata</name>
    <dbReference type="NCBI Taxonomy" id="299642"/>
    <lineage>
        <taxon>Eukaryota</taxon>
        <taxon>Metazoa</taxon>
        <taxon>Ecdysozoa</taxon>
        <taxon>Arthropoda</taxon>
        <taxon>Chelicerata</taxon>
        <taxon>Arachnida</taxon>
        <taxon>Araneae</taxon>
        <taxon>Araneomorphae</taxon>
        <taxon>Entelegynae</taxon>
        <taxon>Araneoidea</taxon>
        <taxon>Nephilidae</taxon>
        <taxon>Nephila</taxon>
    </lineage>
</organism>
<dbReference type="AlphaFoldDB" id="A0A8X6QF26"/>
<feature type="region of interest" description="Disordered" evidence="1">
    <location>
        <begin position="54"/>
        <end position="75"/>
    </location>
</feature>
<dbReference type="Proteomes" id="UP000887013">
    <property type="component" value="Unassembled WGS sequence"/>
</dbReference>
<sequence length="75" mass="8439">MQSVEEILLSKDWTNSFSLVMTRRGPCPKEEKPNGVPFDNEKFLLRNNRVSWAGGRGSEGKGGNEMEAISFPPPW</sequence>
<evidence type="ECO:0000313" key="3">
    <source>
        <dbReference type="Proteomes" id="UP000887013"/>
    </source>
</evidence>
<accession>A0A8X6QF26</accession>
<reference evidence="2" key="1">
    <citation type="submission" date="2020-08" db="EMBL/GenBank/DDBJ databases">
        <title>Multicomponent nature underlies the extraordinary mechanical properties of spider dragline silk.</title>
        <authorList>
            <person name="Kono N."/>
            <person name="Nakamura H."/>
            <person name="Mori M."/>
            <person name="Yoshida Y."/>
            <person name="Ohtoshi R."/>
            <person name="Malay A.D."/>
            <person name="Moran D.A.P."/>
            <person name="Tomita M."/>
            <person name="Numata K."/>
            <person name="Arakawa K."/>
        </authorList>
    </citation>
    <scope>NUCLEOTIDE SEQUENCE</scope>
</reference>
<comment type="caution">
    <text evidence="2">The sequence shown here is derived from an EMBL/GenBank/DDBJ whole genome shotgun (WGS) entry which is preliminary data.</text>
</comment>
<dbReference type="EMBL" id="BMAW01030270">
    <property type="protein sequence ID" value="GFU15670.1"/>
    <property type="molecule type" value="Genomic_DNA"/>
</dbReference>